<name>D2NNY2_ROTMD</name>
<protein>
    <submittedName>
        <fullName evidence="1">Large exoprotein involved in heme utilization or adhesion</fullName>
    </submittedName>
</protein>
<organism evidence="1 2">
    <name type="scientific">Rothia mucilaginosa (strain DY-18)</name>
    <name type="common">Stomatococcus mucilaginosus</name>
    <dbReference type="NCBI Taxonomy" id="680646"/>
    <lineage>
        <taxon>Bacteria</taxon>
        <taxon>Bacillati</taxon>
        <taxon>Actinomycetota</taxon>
        <taxon>Actinomycetes</taxon>
        <taxon>Micrococcales</taxon>
        <taxon>Micrococcaceae</taxon>
        <taxon>Rothia</taxon>
    </lineage>
</organism>
<dbReference type="HOGENOM" id="CLU_1991024_0_0_11"/>
<dbReference type="STRING" id="680646.RMDY18_15180"/>
<accession>D2NNY2</accession>
<proteinExistence type="predicted"/>
<evidence type="ECO:0000313" key="2">
    <source>
        <dbReference type="Proteomes" id="UP000001883"/>
    </source>
</evidence>
<dbReference type="EMBL" id="AP011540">
    <property type="protein sequence ID" value="BAI65350.1"/>
    <property type="molecule type" value="Genomic_DNA"/>
</dbReference>
<gene>
    <name evidence="1" type="ordered locus">RMDY18_15180</name>
</gene>
<reference evidence="2" key="1">
    <citation type="submission" date="2009-07" db="EMBL/GenBank/DDBJ databases">
        <title>Complete genome sequence of Rothia mucilaginosa DJ.</title>
        <authorList>
            <person name="Yamane K."/>
            <person name="Nambu T."/>
            <person name="Mashimo C."/>
            <person name="Sugimori C."/>
            <person name="Yamanaka T."/>
            <person name="Leung K."/>
            <person name="Fukushima H."/>
        </authorList>
    </citation>
    <scope>NUCLEOTIDE SEQUENCE [LARGE SCALE GENOMIC DNA]</scope>
    <source>
        <strain evidence="2">DY-18</strain>
    </source>
</reference>
<sequence>MVHLAPPAPPGNPRNIGEEEQVVAGAGARVEAAIPAECETHVTACPLRVSDGVNTVHGEATAGGGEQGRAHLHGRRFARTVGAEKSVNLAGANAKRDPVDGGKSVFTFAKDSAELRGVKNKRHGR</sequence>
<reference evidence="1 2" key="3">
    <citation type="journal article" date="2010" name="Sequencing">
        <title>Complete Genome Sequence of Rothia mucilaginosa DY-18: A Clinical Isolate with Dense Meshwork-Like Structures from a Persistent Apical Periodontitis Lesion.</title>
        <authorList>
            <person name="Yamane K."/>
            <person name="Nambu T."/>
            <person name="Yamanaka T."/>
            <person name="Mashimo C."/>
            <person name="Sugimori C."/>
            <person name="Leung K.-P."/>
            <person name="Fukushima H."/>
        </authorList>
    </citation>
    <scope>NUCLEOTIDE SEQUENCE [LARGE SCALE GENOMIC DNA]</scope>
    <source>
        <strain evidence="1 2">DY-18</strain>
    </source>
</reference>
<dbReference type="KEGG" id="rmu:RMDY18_15180"/>
<reference evidence="1 2" key="2">
    <citation type="journal article" date="2010" name="J Osaka Dent Univ">
        <title>Isolation and identification of Rothia mucilaginosa from persistent apical periodontitis lesions.</title>
        <authorList>
            <person name="Yamane K."/>
            <person name="Yoshida M."/>
            <person name="Fujihira T."/>
            <person name="Baba T."/>
            <person name="Tsuji N."/>
            <person name="Hayashi H."/>
            <person name="Sugimori C."/>
            <person name="Yamanaka T."/>
            <person name="Mashimo C."/>
            <person name="Nambu T."/>
            <person name="Kawai H."/>
            <person name="Fukushima H."/>
        </authorList>
    </citation>
    <scope>NUCLEOTIDE SEQUENCE [LARGE SCALE GENOMIC DNA]</scope>
    <source>
        <strain evidence="1 2">DY-18</strain>
    </source>
</reference>
<dbReference type="Proteomes" id="UP000001883">
    <property type="component" value="Chromosome"/>
</dbReference>
<keyword evidence="2" id="KW-1185">Reference proteome</keyword>
<evidence type="ECO:0000313" key="1">
    <source>
        <dbReference type="EMBL" id="BAI65350.1"/>
    </source>
</evidence>
<dbReference type="AlphaFoldDB" id="D2NNY2"/>